<feature type="region of interest" description="Disordered" evidence="1">
    <location>
        <begin position="1"/>
        <end position="31"/>
    </location>
</feature>
<sequence>PARFWQEATNPLRRQVDLPSPRNGGNGNKLIVPPKLLVQKKSVLDSPAMSPRGIVNNRLQGSPIRSAVRPA</sequence>
<dbReference type="Proteomes" id="UP000265520">
    <property type="component" value="Unassembled WGS sequence"/>
</dbReference>
<proteinExistence type="predicted"/>
<keyword evidence="3" id="KW-1185">Reference proteome</keyword>
<dbReference type="EMBL" id="LXQA011167733">
    <property type="protein sequence ID" value="MCI87505.1"/>
    <property type="molecule type" value="Genomic_DNA"/>
</dbReference>
<name>A0A392VL02_9FABA</name>
<comment type="caution">
    <text evidence="2">The sequence shown here is derived from an EMBL/GenBank/DDBJ whole genome shotgun (WGS) entry which is preliminary data.</text>
</comment>
<feature type="non-terminal residue" evidence="2">
    <location>
        <position position="71"/>
    </location>
</feature>
<organism evidence="2 3">
    <name type="scientific">Trifolium medium</name>
    <dbReference type="NCBI Taxonomy" id="97028"/>
    <lineage>
        <taxon>Eukaryota</taxon>
        <taxon>Viridiplantae</taxon>
        <taxon>Streptophyta</taxon>
        <taxon>Embryophyta</taxon>
        <taxon>Tracheophyta</taxon>
        <taxon>Spermatophyta</taxon>
        <taxon>Magnoliopsida</taxon>
        <taxon>eudicotyledons</taxon>
        <taxon>Gunneridae</taxon>
        <taxon>Pentapetalae</taxon>
        <taxon>rosids</taxon>
        <taxon>fabids</taxon>
        <taxon>Fabales</taxon>
        <taxon>Fabaceae</taxon>
        <taxon>Papilionoideae</taxon>
        <taxon>50 kb inversion clade</taxon>
        <taxon>NPAAA clade</taxon>
        <taxon>Hologalegina</taxon>
        <taxon>IRL clade</taxon>
        <taxon>Trifolieae</taxon>
        <taxon>Trifolium</taxon>
    </lineage>
</organism>
<protein>
    <submittedName>
        <fullName evidence="2">QWRF motif-containing protein 2-like</fullName>
    </submittedName>
</protein>
<accession>A0A392VL02</accession>
<evidence type="ECO:0000256" key="1">
    <source>
        <dbReference type="SAM" id="MobiDB-lite"/>
    </source>
</evidence>
<reference evidence="2 3" key="1">
    <citation type="journal article" date="2018" name="Front. Plant Sci.">
        <title>Red Clover (Trifolium pratense) and Zigzag Clover (T. medium) - A Picture of Genomic Similarities and Differences.</title>
        <authorList>
            <person name="Dluhosova J."/>
            <person name="Istvanek J."/>
            <person name="Nedelnik J."/>
            <person name="Repkova J."/>
        </authorList>
    </citation>
    <scope>NUCLEOTIDE SEQUENCE [LARGE SCALE GENOMIC DNA]</scope>
    <source>
        <strain evidence="3">cv. 10/8</strain>
        <tissue evidence="2">Leaf</tissue>
    </source>
</reference>
<evidence type="ECO:0000313" key="2">
    <source>
        <dbReference type="EMBL" id="MCI87505.1"/>
    </source>
</evidence>
<evidence type="ECO:0000313" key="3">
    <source>
        <dbReference type="Proteomes" id="UP000265520"/>
    </source>
</evidence>
<feature type="non-terminal residue" evidence="2">
    <location>
        <position position="1"/>
    </location>
</feature>
<dbReference type="AlphaFoldDB" id="A0A392VL02"/>